<dbReference type="EMBL" id="MU006299">
    <property type="protein sequence ID" value="KAF2852300.1"/>
    <property type="molecule type" value="Genomic_DNA"/>
</dbReference>
<sequence length="271" mass="30298">PFRKHLLLTLDGFNTLYTPRAPIASIYATAAYNHGIPIDSPTSPATLNTITKDFNTALRRTTTRYPNYGKTKGLTCSQWWEHVMTDTFRRYIPRNKKLPLALVQELLSTFASKRGYMLYDDVLPLIFKLRARKDATLRGEPHSFLPQFDTVTVGVLSNSDSNVPAILTSLGLRVGPYRPLHKLKTGAAKAKKPPYDVDFVSTSFHSDFEKPDRRAFGLSVRIGRGILDEMGIKGGVGMWECVHVGDDLEKDVNGAKMAGWRGVYMCRDGGE</sequence>
<dbReference type="AlphaFoldDB" id="A0A6A7BAB0"/>
<evidence type="ECO:0000313" key="1">
    <source>
        <dbReference type="EMBL" id="KAF2852300.1"/>
    </source>
</evidence>
<accession>A0A6A7BAB0</accession>
<dbReference type="SUPFAM" id="SSF56784">
    <property type="entry name" value="HAD-like"/>
    <property type="match status" value="1"/>
</dbReference>
<dbReference type="InterPro" id="IPR051828">
    <property type="entry name" value="HAD-like_hydrolase_domain"/>
</dbReference>
<evidence type="ECO:0008006" key="3">
    <source>
        <dbReference type="Google" id="ProtNLM"/>
    </source>
</evidence>
<proteinExistence type="predicted"/>
<dbReference type="Gene3D" id="3.40.50.1000">
    <property type="entry name" value="HAD superfamily/HAD-like"/>
    <property type="match status" value="1"/>
</dbReference>
<gene>
    <name evidence="1" type="ORF">T440DRAFT_377877</name>
</gene>
<evidence type="ECO:0000313" key="2">
    <source>
        <dbReference type="Proteomes" id="UP000799423"/>
    </source>
</evidence>
<keyword evidence="2" id="KW-1185">Reference proteome</keyword>
<dbReference type="PANTHER" id="PTHR46191:SF2">
    <property type="entry name" value="HALOACID DEHALOGENASE-LIKE HYDROLASE DOMAIN-CONTAINING PROTEIN 3"/>
    <property type="match status" value="1"/>
</dbReference>
<dbReference type="PANTHER" id="PTHR46191">
    <property type="match status" value="1"/>
</dbReference>
<dbReference type="InterPro" id="IPR023214">
    <property type="entry name" value="HAD_sf"/>
</dbReference>
<dbReference type="OrthoDB" id="444127at2759"/>
<feature type="non-terminal residue" evidence="1">
    <location>
        <position position="271"/>
    </location>
</feature>
<reference evidence="1" key="1">
    <citation type="submission" date="2020-01" db="EMBL/GenBank/DDBJ databases">
        <authorList>
            <consortium name="DOE Joint Genome Institute"/>
            <person name="Haridas S."/>
            <person name="Albert R."/>
            <person name="Binder M."/>
            <person name="Bloem J."/>
            <person name="Labutti K."/>
            <person name="Salamov A."/>
            <person name="Andreopoulos B."/>
            <person name="Baker S.E."/>
            <person name="Barry K."/>
            <person name="Bills G."/>
            <person name="Bluhm B.H."/>
            <person name="Cannon C."/>
            <person name="Castanera R."/>
            <person name="Culley D.E."/>
            <person name="Daum C."/>
            <person name="Ezra D."/>
            <person name="Gonzalez J.B."/>
            <person name="Henrissat B."/>
            <person name="Kuo A."/>
            <person name="Liang C."/>
            <person name="Lipzen A."/>
            <person name="Lutzoni F."/>
            <person name="Magnuson J."/>
            <person name="Mondo S."/>
            <person name="Nolan M."/>
            <person name="Ohm R."/>
            <person name="Pangilinan J."/>
            <person name="Park H.-J."/>
            <person name="Ramirez L."/>
            <person name="Alfaro M."/>
            <person name="Sun H."/>
            <person name="Tritt A."/>
            <person name="Yoshinaga Y."/>
            <person name="Zwiers L.-H."/>
            <person name="Turgeon B.G."/>
            <person name="Goodwin S.B."/>
            <person name="Spatafora J.W."/>
            <person name="Crous P.W."/>
            <person name="Grigoriev I.V."/>
        </authorList>
    </citation>
    <scope>NUCLEOTIDE SEQUENCE</scope>
    <source>
        <strain evidence="1">IPT5</strain>
    </source>
</reference>
<organism evidence="1 2">
    <name type="scientific">Plenodomus tracheiphilus IPT5</name>
    <dbReference type="NCBI Taxonomy" id="1408161"/>
    <lineage>
        <taxon>Eukaryota</taxon>
        <taxon>Fungi</taxon>
        <taxon>Dikarya</taxon>
        <taxon>Ascomycota</taxon>
        <taxon>Pezizomycotina</taxon>
        <taxon>Dothideomycetes</taxon>
        <taxon>Pleosporomycetidae</taxon>
        <taxon>Pleosporales</taxon>
        <taxon>Pleosporineae</taxon>
        <taxon>Leptosphaeriaceae</taxon>
        <taxon>Plenodomus</taxon>
    </lineage>
</organism>
<name>A0A6A7BAB0_9PLEO</name>
<protein>
    <recommendedName>
        <fullName evidence="3">HAD-like protein</fullName>
    </recommendedName>
</protein>
<dbReference type="GO" id="GO:0005634">
    <property type="term" value="C:nucleus"/>
    <property type="evidence" value="ECO:0007669"/>
    <property type="project" value="TreeGrafter"/>
</dbReference>
<feature type="non-terminal residue" evidence="1">
    <location>
        <position position="1"/>
    </location>
</feature>
<dbReference type="InterPro" id="IPR044924">
    <property type="entry name" value="HAD-SF_hydro_IA_REG-2-like_cap"/>
</dbReference>
<dbReference type="Gene3D" id="1.10.150.720">
    <property type="entry name" value="Haloacid dehalogenase-like hydrolase"/>
    <property type="match status" value="1"/>
</dbReference>
<dbReference type="InterPro" id="IPR036412">
    <property type="entry name" value="HAD-like_sf"/>
</dbReference>
<dbReference type="Proteomes" id="UP000799423">
    <property type="component" value="Unassembled WGS sequence"/>
</dbReference>